<dbReference type="FunFam" id="1.10.287.130:FF:000001">
    <property type="entry name" value="Two-component sensor histidine kinase"/>
    <property type="match status" value="1"/>
</dbReference>
<dbReference type="GO" id="GO:0005886">
    <property type="term" value="C:plasma membrane"/>
    <property type="evidence" value="ECO:0007669"/>
    <property type="project" value="TreeGrafter"/>
</dbReference>
<comment type="catalytic activity">
    <reaction evidence="1">
        <text>ATP + protein L-histidine = ADP + protein N-phospho-L-histidine.</text>
        <dbReference type="EC" id="2.7.13.3"/>
    </reaction>
</comment>
<evidence type="ECO:0000313" key="17">
    <source>
        <dbReference type="Proteomes" id="UP000000238"/>
    </source>
</evidence>
<evidence type="ECO:0000256" key="1">
    <source>
        <dbReference type="ARBA" id="ARBA00000085"/>
    </source>
</evidence>
<proteinExistence type="predicted"/>
<dbReference type="EMBL" id="CP000155">
    <property type="protein sequence ID" value="ABC30948.1"/>
    <property type="molecule type" value="Genomic_DNA"/>
</dbReference>
<dbReference type="InterPro" id="IPR006189">
    <property type="entry name" value="CHASE_dom"/>
</dbReference>
<keyword evidence="10 11" id="KW-0472">Membrane</keyword>
<dbReference type="PROSITE" id="PS50109">
    <property type="entry name" value="HIS_KIN"/>
    <property type="match status" value="1"/>
</dbReference>
<evidence type="ECO:0000259" key="15">
    <source>
        <dbReference type="PROSITE" id="PS50839"/>
    </source>
</evidence>
<dbReference type="STRING" id="349521.HCH_04241"/>
<dbReference type="InterPro" id="IPR001610">
    <property type="entry name" value="PAC"/>
</dbReference>
<dbReference type="InterPro" id="IPR042240">
    <property type="entry name" value="CHASE_sf"/>
</dbReference>
<evidence type="ECO:0000313" key="16">
    <source>
        <dbReference type="EMBL" id="ABC30948.1"/>
    </source>
</evidence>
<dbReference type="Proteomes" id="UP000000238">
    <property type="component" value="Chromosome"/>
</dbReference>
<feature type="domain" description="PAC" evidence="14">
    <location>
        <begin position="587"/>
        <end position="637"/>
    </location>
</feature>
<dbReference type="SUPFAM" id="SSF55874">
    <property type="entry name" value="ATPase domain of HSP90 chaperone/DNA topoisomerase II/histidine kinase"/>
    <property type="match status" value="1"/>
</dbReference>
<dbReference type="GO" id="GO:0006355">
    <property type="term" value="P:regulation of DNA-templated transcription"/>
    <property type="evidence" value="ECO:0007669"/>
    <property type="project" value="InterPro"/>
</dbReference>
<evidence type="ECO:0000256" key="3">
    <source>
        <dbReference type="ARBA" id="ARBA00012438"/>
    </source>
</evidence>
<dbReference type="InterPro" id="IPR005467">
    <property type="entry name" value="His_kinase_dom"/>
</dbReference>
<dbReference type="CDD" id="cd00082">
    <property type="entry name" value="HisKA"/>
    <property type="match status" value="1"/>
</dbReference>
<dbReference type="InterPro" id="IPR035965">
    <property type="entry name" value="PAS-like_dom_sf"/>
</dbReference>
<feature type="domain" description="PAC" evidence="14">
    <location>
        <begin position="456"/>
        <end position="508"/>
    </location>
</feature>
<dbReference type="PROSITE" id="PS50839">
    <property type="entry name" value="CHASE"/>
    <property type="match status" value="1"/>
</dbReference>
<name>Q2SEH6_HAHCH</name>
<feature type="transmembrane region" description="Helical" evidence="11">
    <location>
        <begin position="334"/>
        <end position="355"/>
    </location>
</feature>
<evidence type="ECO:0000259" key="12">
    <source>
        <dbReference type="PROSITE" id="PS50109"/>
    </source>
</evidence>
<dbReference type="KEGG" id="hch:HCH_04241"/>
<dbReference type="Pfam" id="PF08447">
    <property type="entry name" value="PAS_3"/>
    <property type="match status" value="1"/>
</dbReference>
<dbReference type="InterPro" id="IPR004358">
    <property type="entry name" value="Sig_transdc_His_kin-like_C"/>
</dbReference>
<dbReference type="PANTHER" id="PTHR43047:SF72">
    <property type="entry name" value="OSMOSENSING HISTIDINE PROTEIN KINASE SLN1"/>
    <property type="match status" value="1"/>
</dbReference>
<dbReference type="Pfam" id="PF02518">
    <property type="entry name" value="HATPase_c"/>
    <property type="match status" value="1"/>
</dbReference>
<dbReference type="Pfam" id="PF03924">
    <property type="entry name" value="CHASE"/>
    <property type="match status" value="1"/>
</dbReference>
<dbReference type="RefSeq" id="WP_011398015.1">
    <property type="nucleotide sequence ID" value="NC_007645.1"/>
</dbReference>
<feature type="domain" description="CHASE" evidence="15">
    <location>
        <begin position="151"/>
        <end position="254"/>
    </location>
</feature>
<evidence type="ECO:0000256" key="4">
    <source>
        <dbReference type="ARBA" id="ARBA00022553"/>
    </source>
</evidence>
<keyword evidence="4" id="KW-0597">Phosphoprotein</keyword>
<dbReference type="Gene3D" id="3.30.450.20">
    <property type="entry name" value="PAS domain"/>
    <property type="match status" value="2"/>
</dbReference>
<dbReference type="OrthoDB" id="9808408at2"/>
<protein>
    <recommendedName>
        <fullName evidence="3">histidine kinase</fullName>
        <ecNumber evidence="3">2.7.13.3</ecNumber>
    </recommendedName>
</protein>
<dbReference type="SUPFAM" id="SSF55785">
    <property type="entry name" value="PYP-like sensor domain (PAS domain)"/>
    <property type="match status" value="2"/>
</dbReference>
<dbReference type="InterPro" id="IPR000700">
    <property type="entry name" value="PAS-assoc_C"/>
</dbReference>
<dbReference type="InterPro" id="IPR036890">
    <property type="entry name" value="HATPase_C_sf"/>
</dbReference>
<evidence type="ECO:0000256" key="5">
    <source>
        <dbReference type="ARBA" id="ARBA00022679"/>
    </source>
</evidence>
<dbReference type="SMART" id="SM01079">
    <property type="entry name" value="CHASE"/>
    <property type="match status" value="1"/>
</dbReference>
<dbReference type="InterPro" id="IPR036097">
    <property type="entry name" value="HisK_dim/P_sf"/>
</dbReference>
<dbReference type="Gene3D" id="3.30.450.350">
    <property type="entry name" value="CHASE domain"/>
    <property type="match status" value="1"/>
</dbReference>
<keyword evidence="6 11" id="KW-0812">Transmembrane</keyword>
<dbReference type="EC" id="2.7.13.3" evidence="3"/>
<dbReference type="GO" id="GO:0009927">
    <property type="term" value="F:histidine phosphotransfer kinase activity"/>
    <property type="evidence" value="ECO:0007669"/>
    <property type="project" value="TreeGrafter"/>
</dbReference>
<dbReference type="PRINTS" id="PR00344">
    <property type="entry name" value="BCTRLSENSOR"/>
</dbReference>
<sequence>MASITHQPGNALWASVAPMFRRRLLAAWGVLIASLAMVVLAAGVIRNQEQLSAERQFQLYVDEVSSLITQRMRDHEQILLGGGALFKASNEVRRDEWRIYIESLNLNKNYPGILGVGYSIVIPKHELANHIATVRAEGFPNYVVKPQGDREIYSAIIYLEPFLGRNLAAFGYDMMSEETRAAAMRQAAVSAETALSGKVTLVQETHGKVQSGFLMYVPIYAKGVVPEAEQARWRALQGFVYSPYRIDDLMAGILGPRRLQISFRIYDNNTISDETLMFETEENDFHSGLQEIEGTPPPRYTATRTLTFYQHDWTVVFQNTPAFEANAISHLDKLVVGLGGVVSLLLTLLVWFLSFRREQALELAKRMTQTIRDNETRLRQSEERYQLAVRGSNDGIWDWNLETGHMYYAPRFQALLGYEEGSFSNTFTEFEQKIHPQDKNPVLQAIKAHLESESPYDITHRLLTRSGEWRWFRSRGAAIRNKENVAIRMAGSISDIHQQKLAEAEAEEHAQHTQAILNNINDGIITVDEIGFIASFNRAAERIFHYNADSVIGYNLKRLFANYSDNDASESMSDYLSASLRSDASGEEQEIEGVRQNGERFPVGISVSEVHRRAERLFIVVVRDITERKRVDRMKNEFISTVSHELRTPLTSITGALSLLLNGAVGQPTEEFSRFLQIAYKNSQRLALLINDLLDMEKITAGGVKYSFSVEPVMPLVEQSIDTNRVYGQQHEVEYKIIHREDASLINVDPLRFQQILANFLSNAAKFSPQGCTVDISVQRRENYVRISVTDRGPGIPPEFYTRIFKKFSQADSSDRRQKGGTGLGLFISRELAKGMRGRIDFESEVGKGATFYVELPLASGSIQDAVAPEPEEA</sequence>
<dbReference type="SMART" id="SM00086">
    <property type="entry name" value="PAC"/>
    <property type="match status" value="2"/>
</dbReference>
<keyword evidence="8 11" id="KW-1133">Transmembrane helix</keyword>
<feature type="domain" description="PAS" evidence="13">
    <location>
        <begin position="509"/>
        <end position="583"/>
    </location>
</feature>
<comment type="subcellular location">
    <subcellularLocation>
        <location evidence="2">Membrane</location>
    </subcellularLocation>
</comment>
<dbReference type="Pfam" id="PF13426">
    <property type="entry name" value="PAS_9"/>
    <property type="match status" value="1"/>
</dbReference>
<dbReference type="PROSITE" id="PS50113">
    <property type="entry name" value="PAC"/>
    <property type="match status" value="2"/>
</dbReference>
<dbReference type="HOGENOM" id="CLU_000445_114_62_6"/>
<evidence type="ECO:0000256" key="9">
    <source>
        <dbReference type="ARBA" id="ARBA00023012"/>
    </source>
</evidence>
<dbReference type="CDD" id="cd00130">
    <property type="entry name" value="PAS"/>
    <property type="match status" value="2"/>
</dbReference>
<dbReference type="SMART" id="SM00388">
    <property type="entry name" value="HisKA"/>
    <property type="match status" value="1"/>
</dbReference>
<dbReference type="InterPro" id="IPR003594">
    <property type="entry name" value="HATPase_dom"/>
</dbReference>
<dbReference type="InterPro" id="IPR003661">
    <property type="entry name" value="HisK_dim/P_dom"/>
</dbReference>
<keyword evidence="7 16" id="KW-0418">Kinase</keyword>
<keyword evidence="5" id="KW-0808">Transferase</keyword>
<evidence type="ECO:0000256" key="10">
    <source>
        <dbReference type="ARBA" id="ARBA00023136"/>
    </source>
</evidence>
<keyword evidence="9" id="KW-0902">Two-component regulatory system</keyword>
<dbReference type="SUPFAM" id="SSF47384">
    <property type="entry name" value="Homodimeric domain of signal transducing histidine kinase"/>
    <property type="match status" value="1"/>
</dbReference>
<dbReference type="Gene3D" id="1.10.287.130">
    <property type="match status" value="1"/>
</dbReference>
<dbReference type="CDD" id="cd16922">
    <property type="entry name" value="HATPase_EvgS-ArcB-TorS-like"/>
    <property type="match status" value="1"/>
</dbReference>
<evidence type="ECO:0000256" key="6">
    <source>
        <dbReference type="ARBA" id="ARBA00022692"/>
    </source>
</evidence>
<dbReference type="InterPro" id="IPR013655">
    <property type="entry name" value="PAS_fold_3"/>
</dbReference>
<evidence type="ECO:0000259" key="14">
    <source>
        <dbReference type="PROSITE" id="PS50113"/>
    </source>
</evidence>
<dbReference type="GO" id="GO:0000155">
    <property type="term" value="F:phosphorelay sensor kinase activity"/>
    <property type="evidence" value="ECO:0007669"/>
    <property type="project" value="InterPro"/>
</dbReference>
<dbReference type="PROSITE" id="PS50112">
    <property type="entry name" value="PAS"/>
    <property type="match status" value="2"/>
</dbReference>
<organism evidence="16 17">
    <name type="scientific">Hahella chejuensis (strain KCTC 2396)</name>
    <dbReference type="NCBI Taxonomy" id="349521"/>
    <lineage>
        <taxon>Bacteria</taxon>
        <taxon>Pseudomonadati</taxon>
        <taxon>Pseudomonadota</taxon>
        <taxon>Gammaproteobacteria</taxon>
        <taxon>Oceanospirillales</taxon>
        <taxon>Hahellaceae</taxon>
        <taxon>Hahella</taxon>
    </lineage>
</organism>
<dbReference type="AlphaFoldDB" id="Q2SEH6"/>
<evidence type="ECO:0000259" key="13">
    <source>
        <dbReference type="PROSITE" id="PS50112"/>
    </source>
</evidence>
<dbReference type="Gene3D" id="3.30.565.10">
    <property type="entry name" value="Histidine kinase-like ATPase, C-terminal domain"/>
    <property type="match status" value="1"/>
</dbReference>
<dbReference type="Pfam" id="PF00512">
    <property type="entry name" value="HisKA"/>
    <property type="match status" value="1"/>
</dbReference>
<dbReference type="InterPro" id="IPR000014">
    <property type="entry name" value="PAS"/>
</dbReference>
<dbReference type="eggNOG" id="COG3614">
    <property type="taxonomic scope" value="Bacteria"/>
</dbReference>
<evidence type="ECO:0000256" key="2">
    <source>
        <dbReference type="ARBA" id="ARBA00004370"/>
    </source>
</evidence>
<dbReference type="SMART" id="SM00387">
    <property type="entry name" value="HATPase_c"/>
    <property type="match status" value="1"/>
</dbReference>
<gene>
    <name evidence="16" type="ordered locus">HCH_04241</name>
</gene>
<keyword evidence="17" id="KW-1185">Reference proteome</keyword>
<dbReference type="SMART" id="SM00091">
    <property type="entry name" value="PAS"/>
    <property type="match status" value="2"/>
</dbReference>
<accession>Q2SEH6</accession>
<feature type="domain" description="PAS" evidence="13">
    <location>
        <begin position="381"/>
        <end position="453"/>
    </location>
</feature>
<dbReference type="eggNOG" id="COG2202">
    <property type="taxonomic scope" value="Bacteria"/>
</dbReference>
<dbReference type="PANTHER" id="PTHR43047">
    <property type="entry name" value="TWO-COMPONENT HISTIDINE PROTEIN KINASE"/>
    <property type="match status" value="1"/>
</dbReference>
<reference evidence="16 17" key="1">
    <citation type="journal article" date="2005" name="Nucleic Acids Res.">
        <title>Genomic blueprint of Hahella chejuensis, a marine microbe producing an algicidal agent.</title>
        <authorList>
            <person name="Jeong H."/>
            <person name="Yim J.H."/>
            <person name="Lee C."/>
            <person name="Choi S.-H."/>
            <person name="Park Y.K."/>
            <person name="Yoon S.H."/>
            <person name="Hur C.-G."/>
            <person name="Kang H.-Y."/>
            <person name="Kim D."/>
            <person name="Lee H.H."/>
            <person name="Park K.H."/>
            <person name="Park S.-H."/>
            <person name="Park H.-S."/>
            <person name="Lee H.K."/>
            <person name="Oh T.K."/>
            <person name="Kim J.F."/>
        </authorList>
    </citation>
    <scope>NUCLEOTIDE SEQUENCE [LARGE SCALE GENOMIC DNA]</scope>
    <source>
        <strain evidence="16 17">KCTC 2396</strain>
    </source>
</reference>
<dbReference type="NCBIfam" id="TIGR00229">
    <property type="entry name" value="sensory_box"/>
    <property type="match status" value="2"/>
</dbReference>
<evidence type="ECO:0000256" key="8">
    <source>
        <dbReference type="ARBA" id="ARBA00022989"/>
    </source>
</evidence>
<feature type="domain" description="Histidine kinase" evidence="12">
    <location>
        <begin position="641"/>
        <end position="860"/>
    </location>
</feature>
<evidence type="ECO:0000256" key="7">
    <source>
        <dbReference type="ARBA" id="ARBA00022777"/>
    </source>
</evidence>
<dbReference type="FunFam" id="3.30.565.10:FF:000006">
    <property type="entry name" value="Sensor histidine kinase WalK"/>
    <property type="match status" value="1"/>
</dbReference>
<dbReference type="eggNOG" id="COG5002">
    <property type="taxonomic scope" value="Bacteria"/>
</dbReference>
<evidence type="ECO:0000256" key="11">
    <source>
        <dbReference type="SAM" id="Phobius"/>
    </source>
</evidence>